<dbReference type="EMBL" id="MT631693">
    <property type="protein sequence ID" value="QNO57583.1"/>
    <property type="molecule type" value="Genomic_DNA"/>
</dbReference>
<reference evidence="1" key="1">
    <citation type="submission" date="2020-06" db="EMBL/GenBank/DDBJ databases">
        <title>Unique genomic features of the anaerobic methanotrophic archaea.</title>
        <authorList>
            <person name="Chadwick G.L."/>
            <person name="Skennerton C.T."/>
            <person name="Laso-Perez R."/>
            <person name="Leu A.O."/>
            <person name="Speth D.R."/>
            <person name="Yu H."/>
            <person name="Morgan-Lang C."/>
            <person name="Hatzenpichler R."/>
            <person name="Goudeau D."/>
            <person name="Malmstrom R."/>
            <person name="Brazelton W.J."/>
            <person name="Woyke T."/>
            <person name="Hallam S.J."/>
            <person name="Tyson G.W."/>
            <person name="Wegener G."/>
            <person name="Boetius A."/>
            <person name="Orphan V."/>
        </authorList>
    </citation>
    <scope>NUCLEOTIDE SEQUENCE</scope>
</reference>
<sequence length="35" mass="3907">MSDNEKDRDLIAYCGLYCGDCFAHKGKVADLARDL</sequence>
<evidence type="ECO:0008006" key="2">
    <source>
        <dbReference type="Google" id="ProtNLM"/>
    </source>
</evidence>
<organism evidence="1">
    <name type="scientific">Candidatus Methanophaga sp. ANME-1 ERB7</name>
    <dbReference type="NCBI Taxonomy" id="2759913"/>
    <lineage>
        <taxon>Archaea</taxon>
        <taxon>Methanobacteriati</taxon>
        <taxon>Methanobacteriota</taxon>
        <taxon>Stenosarchaea group</taxon>
        <taxon>Methanomicrobia</taxon>
        <taxon>Candidatus Methanophagales</taxon>
        <taxon>Candidatus Methanophagaceae</taxon>
        <taxon>Candidatus Methanophaga</taxon>
    </lineage>
</organism>
<dbReference type="AlphaFoldDB" id="A0A7G9ZBE9"/>
<name>A0A7G9ZBE9_9EURY</name>
<evidence type="ECO:0000313" key="1">
    <source>
        <dbReference type="EMBL" id="QNO57583.1"/>
    </source>
</evidence>
<gene>
    <name evidence="1" type="ORF">MFOBGCIO_00011</name>
</gene>
<proteinExistence type="predicted"/>
<protein>
    <recommendedName>
        <fullName evidence="2">DUF3795 domain-containing protein</fullName>
    </recommendedName>
</protein>
<accession>A0A7G9ZBE9</accession>